<evidence type="ECO:0000256" key="4">
    <source>
        <dbReference type="PIRNR" id="PIRNR011312"/>
    </source>
</evidence>
<reference evidence="5" key="1">
    <citation type="submission" date="2021-12" db="EMBL/GenBank/DDBJ databases">
        <authorList>
            <person name="King R."/>
        </authorList>
    </citation>
    <scope>NUCLEOTIDE SEQUENCE</scope>
</reference>
<dbReference type="Pfam" id="PF04005">
    <property type="entry name" value="Hus1"/>
    <property type="match status" value="1"/>
</dbReference>
<comment type="subcellular location">
    <subcellularLocation>
        <location evidence="1">Nucleus</location>
    </subcellularLocation>
</comment>
<dbReference type="EMBL" id="OU963862">
    <property type="protein sequence ID" value="CAH0382301.1"/>
    <property type="molecule type" value="Genomic_DNA"/>
</dbReference>
<comment type="similarity">
    <text evidence="2 4">Belongs to the HUS1 family.</text>
</comment>
<sequence length="297" mass="33973">MKFGALMKDIGAMRRFYGILSLLAKLTKRCVLRITRDHFYFIIQSENWSVTQHLLVWAYIEQNKFFDVYNLTGVSMHTTDTGEVLKDEIMLEIVPDMMVGSLKCLKPASSKSIAQIKSLKIKLTDKLSPCLTFNVEMSSAANKFVPDHVMHDVPVTVIPRKDWDYYCKPPPQINSDVVFEMLNIKVFRIIVEKMKKLSSSVRVTVKSDSSLMLHVEKIDVSVKTYFQDIHLIKQPDDGNFEISVLVDTKRLSHFLTSDSSVQPHQVRCSVKNGELLHQSIKDEGFAFNYYLPALADS</sequence>
<name>A0A9P0A1W6_BEMTA</name>
<dbReference type="KEGG" id="btab:109036357"/>
<dbReference type="PANTHER" id="PTHR12900:SF0">
    <property type="entry name" value="CHECKPOINT PROTEIN"/>
    <property type="match status" value="1"/>
</dbReference>
<dbReference type="InterPro" id="IPR016580">
    <property type="entry name" value="HUS1"/>
</dbReference>
<dbReference type="GO" id="GO:0000724">
    <property type="term" value="P:double-strand break repair via homologous recombination"/>
    <property type="evidence" value="ECO:0007669"/>
    <property type="project" value="TreeGrafter"/>
</dbReference>
<dbReference type="Gene3D" id="3.70.10.10">
    <property type="match status" value="1"/>
</dbReference>
<dbReference type="AlphaFoldDB" id="A0A9P0A1W6"/>
<dbReference type="GO" id="GO:0031573">
    <property type="term" value="P:mitotic intra-S DNA damage checkpoint signaling"/>
    <property type="evidence" value="ECO:0007669"/>
    <property type="project" value="TreeGrafter"/>
</dbReference>
<proteinExistence type="inferred from homology"/>
<dbReference type="GO" id="GO:0035861">
    <property type="term" value="C:site of double-strand break"/>
    <property type="evidence" value="ECO:0007669"/>
    <property type="project" value="TreeGrafter"/>
</dbReference>
<gene>
    <name evidence="5" type="ORF">BEMITA_LOCUS1855</name>
</gene>
<keyword evidence="3" id="KW-0539">Nucleus</keyword>
<dbReference type="GO" id="GO:0044778">
    <property type="term" value="P:meiotic DNA integrity checkpoint signaling"/>
    <property type="evidence" value="ECO:0007669"/>
    <property type="project" value="TreeGrafter"/>
</dbReference>
<organism evidence="5 6">
    <name type="scientific">Bemisia tabaci</name>
    <name type="common">Sweetpotato whitefly</name>
    <name type="synonym">Aleurodes tabaci</name>
    <dbReference type="NCBI Taxonomy" id="7038"/>
    <lineage>
        <taxon>Eukaryota</taxon>
        <taxon>Metazoa</taxon>
        <taxon>Ecdysozoa</taxon>
        <taxon>Arthropoda</taxon>
        <taxon>Hexapoda</taxon>
        <taxon>Insecta</taxon>
        <taxon>Pterygota</taxon>
        <taxon>Neoptera</taxon>
        <taxon>Paraneoptera</taxon>
        <taxon>Hemiptera</taxon>
        <taxon>Sternorrhyncha</taxon>
        <taxon>Aleyrodoidea</taxon>
        <taxon>Aleyrodidae</taxon>
        <taxon>Aleyrodinae</taxon>
        <taxon>Bemisia</taxon>
    </lineage>
</organism>
<dbReference type="PIRSF" id="PIRSF011312">
    <property type="entry name" value="Cell_cycle_HUS1"/>
    <property type="match status" value="1"/>
</dbReference>
<dbReference type="GO" id="GO:0030896">
    <property type="term" value="C:checkpoint clamp complex"/>
    <property type="evidence" value="ECO:0007669"/>
    <property type="project" value="InterPro"/>
</dbReference>
<dbReference type="GO" id="GO:0000723">
    <property type="term" value="P:telomere maintenance"/>
    <property type="evidence" value="ECO:0007669"/>
    <property type="project" value="TreeGrafter"/>
</dbReference>
<dbReference type="OrthoDB" id="10063861at2759"/>
<evidence type="ECO:0000256" key="1">
    <source>
        <dbReference type="ARBA" id="ARBA00004123"/>
    </source>
</evidence>
<evidence type="ECO:0000256" key="2">
    <source>
        <dbReference type="ARBA" id="ARBA00005563"/>
    </source>
</evidence>
<evidence type="ECO:0000256" key="3">
    <source>
        <dbReference type="ARBA" id="ARBA00023242"/>
    </source>
</evidence>
<dbReference type="PANTHER" id="PTHR12900">
    <property type="entry name" value="MITOTIC AND DNA DAMAGE CHECKPOINT PROTEIN HUS1"/>
    <property type="match status" value="1"/>
</dbReference>
<accession>A0A9P0A1W6</accession>
<evidence type="ECO:0000313" key="5">
    <source>
        <dbReference type="EMBL" id="CAH0382301.1"/>
    </source>
</evidence>
<protein>
    <recommendedName>
        <fullName evidence="4">Checkpoint protein</fullName>
    </recommendedName>
</protein>
<dbReference type="InterPro" id="IPR007150">
    <property type="entry name" value="HUS1/Mec3"/>
</dbReference>
<keyword evidence="6" id="KW-1185">Reference proteome</keyword>
<dbReference type="GO" id="GO:0006289">
    <property type="term" value="P:nucleotide-excision repair"/>
    <property type="evidence" value="ECO:0007669"/>
    <property type="project" value="TreeGrafter"/>
</dbReference>
<dbReference type="GO" id="GO:0033314">
    <property type="term" value="P:mitotic DNA replication checkpoint signaling"/>
    <property type="evidence" value="ECO:0007669"/>
    <property type="project" value="TreeGrafter"/>
</dbReference>
<dbReference type="Proteomes" id="UP001152759">
    <property type="component" value="Chromosome 1"/>
</dbReference>
<dbReference type="GO" id="GO:0005730">
    <property type="term" value="C:nucleolus"/>
    <property type="evidence" value="ECO:0007669"/>
    <property type="project" value="InterPro"/>
</dbReference>
<evidence type="ECO:0000313" key="6">
    <source>
        <dbReference type="Proteomes" id="UP001152759"/>
    </source>
</evidence>